<protein>
    <submittedName>
        <fullName evidence="3">Uncharacterized protein</fullName>
    </submittedName>
</protein>
<feature type="compositionally biased region" description="Basic and acidic residues" evidence="1">
    <location>
        <begin position="270"/>
        <end position="289"/>
    </location>
</feature>
<organism evidence="3 4">
    <name type="scientific">Gymnopilus junonius</name>
    <name type="common">Spectacular rustgill mushroom</name>
    <name type="synonym">Gymnopilus spectabilis subsp. junonius</name>
    <dbReference type="NCBI Taxonomy" id="109634"/>
    <lineage>
        <taxon>Eukaryota</taxon>
        <taxon>Fungi</taxon>
        <taxon>Dikarya</taxon>
        <taxon>Basidiomycota</taxon>
        <taxon>Agaricomycotina</taxon>
        <taxon>Agaricomycetes</taxon>
        <taxon>Agaricomycetidae</taxon>
        <taxon>Agaricales</taxon>
        <taxon>Agaricineae</taxon>
        <taxon>Hymenogastraceae</taxon>
        <taxon>Gymnopilus</taxon>
    </lineage>
</organism>
<evidence type="ECO:0000313" key="4">
    <source>
        <dbReference type="Proteomes" id="UP000724874"/>
    </source>
</evidence>
<feature type="region of interest" description="Disordered" evidence="1">
    <location>
        <begin position="264"/>
        <end position="321"/>
    </location>
</feature>
<keyword evidence="2" id="KW-0732">Signal</keyword>
<dbReference type="OrthoDB" id="3103538at2759"/>
<dbReference type="EMBL" id="JADNYJ010000135">
    <property type="protein sequence ID" value="KAF8881034.1"/>
    <property type="molecule type" value="Genomic_DNA"/>
</dbReference>
<evidence type="ECO:0000256" key="1">
    <source>
        <dbReference type="SAM" id="MobiDB-lite"/>
    </source>
</evidence>
<sequence>MVHFQILFFAVSGLLFKSIFAVPVPVVEKGQIVHVAADQTNGNHYEGQGAAIPHPNIVLDKKNGQVVLAPVTHAPDEKNGPFITHAEQFHPKLEGNVLLHHVTADEANIPQDPSFHGEPVYRGAIDDINKAKLKAAVDVHTDAANSHVRAAQAHSEAAEAHEKLAKMWKNPGDPNAEALAKEHLAQADAHRTEAILHYSKATTHRNDAALAENGKPLTYDNYSTTQTVNDKARQSKNEAEMSEKHAKAAAENLKASKANLKASFSAQGAQKKELETKAFGHLQKAREHAPSSAVKPDPDQSLKAAQTSRNAAKKLTPSKKH</sequence>
<feature type="signal peptide" evidence="2">
    <location>
        <begin position="1"/>
        <end position="21"/>
    </location>
</feature>
<proteinExistence type="predicted"/>
<evidence type="ECO:0000313" key="3">
    <source>
        <dbReference type="EMBL" id="KAF8881034.1"/>
    </source>
</evidence>
<accession>A0A9P5NBY0</accession>
<comment type="caution">
    <text evidence="3">The sequence shown here is derived from an EMBL/GenBank/DDBJ whole genome shotgun (WGS) entry which is preliminary data.</text>
</comment>
<dbReference type="AlphaFoldDB" id="A0A9P5NBY0"/>
<evidence type="ECO:0000256" key="2">
    <source>
        <dbReference type="SAM" id="SignalP"/>
    </source>
</evidence>
<dbReference type="Proteomes" id="UP000724874">
    <property type="component" value="Unassembled WGS sequence"/>
</dbReference>
<reference evidence="3" key="1">
    <citation type="submission" date="2020-11" db="EMBL/GenBank/DDBJ databases">
        <authorList>
            <consortium name="DOE Joint Genome Institute"/>
            <person name="Ahrendt S."/>
            <person name="Riley R."/>
            <person name="Andreopoulos W."/>
            <person name="LaButti K."/>
            <person name="Pangilinan J."/>
            <person name="Ruiz-duenas F.J."/>
            <person name="Barrasa J.M."/>
            <person name="Sanchez-Garcia M."/>
            <person name="Camarero S."/>
            <person name="Miyauchi S."/>
            <person name="Serrano A."/>
            <person name="Linde D."/>
            <person name="Babiker R."/>
            <person name="Drula E."/>
            <person name="Ayuso-Fernandez I."/>
            <person name="Pacheco R."/>
            <person name="Padilla G."/>
            <person name="Ferreira P."/>
            <person name="Barriuso J."/>
            <person name="Kellner H."/>
            <person name="Castanera R."/>
            <person name="Alfaro M."/>
            <person name="Ramirez L."/>
            <person name="Pisabarro A.G."/>
            <person name="Kuo A."/>
            <person name="Tritt A."/>
            <person name="Lipzen A."/>
            <person name="He G."/>
            <person name="Yan M."/>
            <person name="Ng V."/>
            <person name="Cullen D."/>
            <person name="Martin F."/>
            <person name="Rosso M.-N."/>
            <person name="Henrissat B."/>
            <person name="Hibbett D."/>
            <person name="Martinez A.T."/>
            <person name="Grigoriev I.V."/>
        </authorList>
    </citation>
    <scope>NUCLEOTIDE SEQUENCE</scope>
    <source>
        <strain evidence="3">AH 44721</strain>
    </source>
</reference>
<gene>
    <name evidence="3" type="ORF">CPB84DRAFT_1751271</name>
</gene>
<feature type="chain" id="PRO_5040154639" evidence="2">
    <location>
        <begin position="22"/>
        <end position="321"/>
    </location>
</feature>
<keyword evidence="4" id="KW-1185">Reference proteome</keyword>
<name>A0A9P5NBY0_GYMJU</name>